<sequence length="287" mass="30200">MQAPAAVLGGRMMMRTSARTTMLWGLGLLTLASCMFATFGVSTSLPVIALGVVMLSVGVAMVEPPQASIMMSYAPPGLEGSVSAVKPGPANPSTPWAHRCHPADHDLLHRTGPAAARRLGYLSRAGRQRLGGIALKRRRSRRRPRQPQPRAGASCSGRYPGAHCLGAAHHQPCHGIGAAGRGDRRLVAPTPQSSRSELMTGGTGRTPLGLTGGVRLARPHGGSVPRMSIGDRERFRGCLLGGAVGDALGAPVEFHTREQILARFGPGASRRMRPLMAVSAWLPTTLK</sequence>
<keyword evidence="2" id="KW-0472">Membrane</keyword>
<feature type="region of interest" description="Disordered" evidence="1">
    <location>
        <begin position="180"/>
        <end position="210"/>
    </location>
</feature>
<protein>
    <submittedName>
        <fullName evidence="3">Major Facilitator Superfamily protein</fullName>
    </submittedName>
</protein>
<dbReference type="InterPro" id="IPR036259">
    <property type="entry name" value="MFS_trans_sf"/>
</dbReference>
<dbReference type="Pfam" id="PF03747">
    <property type="entry name" value="ADP_ribosyl_GH"/>
    <property type="match status" value="1"/>
</dbReference>
<gene>
    <name evidence="3" type="ORF">BZL30_7832</name>
</gene>
<dbReference type="AlphaFoldDB" id="A0A1V3WLB3"/>
<name>A0A1V3WLB3_MYCKA</name>
<dbReference type="Proteomes" id="UP000189229">
    <property type="component" value="Unassembled WGS sequence"/>
</dbReference>
<keyword evidence="2" id="KW-0812">Transmembrane</keyword>
<dbReference type="SUPFAM" id="SSF101478">
    <property type="entry name" value="ADP-ribosylglycohydrolase"/>
    <property type="match status" value="1"/>
</dbReference>
<feature type="transmembrane region" description="Helical" evidence="2">
    <location>
        <begin position="21"/>
        <end position="39"/>
    </location>
</feature>
<evidence type="ECO:0000313" key="3">
    <source>
        <dbReference type="EMBL" id="OOK67715.1"/>
    </source>
</evidence>
<evidence type="ECO:0000256" key="1">
    <source>
        <dbReference type="SAM" id="MobiDB-lite"/>
    </source>
</evidence>
<accession>A0A1V3WLB3</accession>
<evidence type="ECO:0000256" key="2">
    <source>
        <dbReference type="SAM" id="Phobius"/>
    </source>
</evidence>
<dbReference type="Gene3D" id="1.20.1250.20">
    <property type="entry name" value="MFS general substrate transporter like domains"/>
    <property type="match status" value="1"/>
</dbReference>
<dbReference type="EMBL" id="MVBM01000008">
    <property type="protein sequence ID" value="OOK67715.1"/>
    <property type="molecule type" value="Genomic_DNA"/>
</dbReference>
<proteinExistence type="predicted"/>
<dbReference type="Gene3D" id="1.10.4080.10">
    <property type="entry name" value="ADP-ribosylation/Crystallin J1"/>
    <property type="match status" value="1"/>
</dbReference>
<comment type="caution">
    <text evidence="3">The sequence shown here is derived from an EMBL/GenBank/DDBJ whole genome shotgun (WGS) entry which is preliminary data.</text>
</comment>
<feature type="region of interest" description="Disordered" evidence="1">
    <location>
        <begin position="130"/>
        <end position="157"/>
    </location>
</feature>
<dbReference type="InterPro" id="IPR036705">
    <property type="entry name" value="Ribosyl_crysJ1_sf"/>
</dbReference>
<evidence type="ECO:0000313" key="4">
    <source>
        <dbReference type="Proteomes" id="UP000189229"/>
    </source>
</evidence>
<feature type="compositionally biased region" description="Basic residues" evidence="1">
    <location>
        <begin position="135"/>
        <end position="145"/>
    </location>
</feature>
<dbReference type="SUPFAM" id="SSF103473">
    <property type="entry name" value="MFS general substrate transporter"/>
    <property type="match status" value="1"/>
</dbReference>
<keyword evidence="2" id="KW-1133">Transmembrane helix</keyword>
<dbReference type="InterPro" id="IPR005502">
    <property type="entry name" value="Ribosyl_crysJ1"/>
</dbReference>
<organism evidence="3 4">
    <name type="scientific">Mycobacterium kansasii</name>
    <dbReference type="NCBI Taxonomy" id="1768"/>
    <lineage>
        <taxon>Bacteria</taxon>
        <taxon>Bacillati</taxon>
        <taxon>Actinomycetota</taxon>
        <taxon>Actinomycetes</taxon>
        <taxon>Mycobacteriales</taxon>
        <taxon>Mycobacteriaceae</taxon>
        <taxon>Mycobacterium</taxon>
    </lineage>
</organism>
<reference evidence="3 4" key="1">
    <citation type="submission" date="2017-02" db="EMBL/GenBank/DDBJ databases">
        <title>Complete genome sequences of Mycobacterium kansasii strains isolated from rhesus macaques.</title>
        <authorList>
            <person name="Panda A."/>
            <person name="Nagaraj S."/>
            <person name="Zhao X."/>
            <person name="Tettelin H."/>
            <person name="Detolla L.J."/>
        </authorList>
    </citation>
    <scope>NUCLEOTIDE SEQUENCE [LARGE SCALE GENOMIC DNA]</scope>
    <source>
        <strain evidence="3 4">11-3813</strain>
    </source>
</reference>